<evidence type="ECO:0000259" key="4">
    <source>
        <dbReference type="Pfam" id="PF02910"/>
    </source>
</evidence>
<dbReference type="NCBIfam" id="NF005331">
    <property type="entry name" value="PRK06854.1-2"/>
    <property type="match status" value="1"/>
</dbReference>
<dbReference type="InterPro" id="IPR036188">
    <property type="entry name" value="FAD/NAD-bd_sf"/>
</dbReference>
<dbReference type="PRINTS" id="PR00368">
    <property type="entry name" value="FADPNR"/>
</dbReference>
<dbReference type="PROSITE" id="PS51257">
    <property type="entry name" value="PROKAR_LIPOPROTEIN"/>
    <property type="match status" value="1"/>
</dbReference>
<proteinExistence type="predicted"/>
<feature type="domain" description="Fumarate reductase/succinate dehydrogenase flavoprotein-like C-terminal" evidence="4">
    <location>
        <begin position="440"/>
        <end position="552"/>
    </location>
</feature>
<dbReference type="InterPro" id="IPR015939">
    <property type="entry name" value="Fum_Rdtase/Succ_DH_flav-like_C"/>
</dbReference>
<name>A0ABM6EU52_9CLOT</name>
<evidence type="ECO:0000256" key="1">
    <source>
        <dbReference type="ARBA" id="ARBA00022630"/>
    </source>
</evidence>
<evidence type="ECO:0000313" key="5">
    <source>
        <dbReference type="EMBL" id="AOY76519.1"/>
    </source>
</evidence>
<keyword evidence="2" id="KW-0560">Oxidoreductase</keyword>
<dbReference type="PIRSF" id="PIRSF000171">
    <property type="entry name" value="SDHA_APRA_LASPO"/>
    <property type="match status" value="1"/>
</dbReference>
<evidence type="ECO:0000259" key="3">
    <source>
        <dbReference type="Pfam" id="PF00890"/>
    </source>
</evidence>
<evidence type="ECO:0000313" key="6">
    <source>
        <dbReference type="Proteomes" id="UP000177894"/>
    </source>
</evidence>
<dbReference type="Pfam" id="PF00890">
    <property type="entry name" value="FAD_binding_2"/>
    <property type="match status" value="1"/>
</dbReference>
<accession>A0ABM6EU52</accession>
<dbReference type="Gene3D" id="1.20.58.100">
    <property type="entry name" value="Fumarate reductase/succinate dehydrogenase flavoprotein-like, C-terminal domain"/>
    <property type="match status" value="1"/>
</dbReference>
<dbReference type="Gene3D" id="3.50.50.60">
    <property type="entry name" value="FAD/NAD(P)-binding domain"/>
    <property type="match status" value="1"/>
</dbReference>
<dbReference type="Gene3D" id="3.90.700.10">
    <property type="entry name" value="Succinate dehydrogenase/fumarate reductase flavoprotein, catalytic domain"/>
    <property type="match status" value="1"/>
</dbReference>
<dbReference type="PANTHER" id="PTHR11632">
    <property type="entry name" value="SUCCINATE DEHYDROGENASE 2 FLAVOPROTEIN SUBUNIT"/>
    <property type="match status" value="1"/>
</dbReference>
<keyword evidence="6" id="KW-1185">Reference proteome</keyword>
<dbReference type="SUPFAM" id="SSF46977">
    <property type="entry name" value="Succinate dehydrogenase/fumarate reductase flavoprotein C-terminal domain"/>
    <property type="match status" value="1"/>
</dbReference>
<dbReference type="Proteomes" id="UP000177894">
    <property type="component" value="Chromosome"/>
</dbReference>
<dbReference type="InterPro" id="IPR037099">
    <property type="entry name" value="Fum_R/Succ_DH_flav-like_C_sf"/>
</dbReference>
<dbReference type="SUPFAM" id="SSF56425">
    <property type="entry name" value="Succinate dehydrogenase/fumarate reductase flavoprotein, catalytic domain"/>
    <property type="match status" value="1"/>
</dbReference>
<reference evidence="5 6" key="1">
    <citation type="submission" date="2016-10" db="EMBL/GenBank/DDBJ databases">
        <title>Complete Genome Sequence of Acetogen Clostridium formicoaceticum ATCC 27076.</title>
        <authorList>
            <person name="Bao T."/>
            <person name="Cheng C."/>
            <person name="Zhao J."/>
            <person name="Yang S.-T."/>
            <person name="Wang J."/>
            <person name="Wang M."/>
        </authorList>
    </citation>
    <scope>NUCLEOTIDE SEQUENCE [LARGE SCALE GENOMIC DNA]</scope>
    <source>
        <strain evidence="5 6">ATCC 27076</strain>
    </source>
</reference>
<dbReference type="EMBL" id="CP017603">
    <property type="protein sequence ID" value="AOY76519.1"/>
    <property type="molecule type" value="Genomic_DNA"/>
</dbReference>
<dbReference type="PANTHER" id="PTHR11632:SF51">
    <property type="entry name" value="SUCCINATE DEHYDROGENASE [UBIQUINONE] FLAVOPROTEIN SUBUNIT, MITOCHONDRIAL"/>
    <property type="match status" value="1"/>
</dbReference>
<dbReference type="InterPro" id="IPR003953">
    <property type="entry name" value="FAD-dep_OxRdtase_2_FAD-bd"/>
</dbReference>
<dbReference type="InterPro" id="IPR027477">
    <property type="entry name" value="Succ_DH/fumarate_Rdtase_cat_sf"/>
</dbReference>
<dbReference type="Pfam" id="PF02910">
    <property type="entry name" value="Succ_DH_flav_C"/>
    <property type="match status" value="1"/>
</dbReference>
<gene>
    <name evidence="5" type="ORF">BJL90_12010</name>
</gene>
<dbReference type="SUPFAM" id="SSF51905">
    <property type="entry name" value="FAD/NAD(P)-binding domain"/>
    <property type="match status" value="1"/>
</dbReference>
<feature type="domain" description="FAD-dependent oxidoreductase 2 FAD-binding" evidence="3">
    <location>
        <begin position="13"/>
        <end position="378"/>
    </location>
</feature>
<evidence type="ECO:0000256" key="2">
    <source>
        <dbReference type="ARBA" id="ARBA00023002"/>
    </source>
</evidence>
<organism evidence="5 6">
    <name type="scientific">Clostridium formicaceticum</name>
    <dbReference type="NCBI Taxonomy" id="1497"/>
    <lineage>
        <taxon>Bacteria</taxon>
        <taxon>Bacillati</taxon>
        <taxon>Bacillota</taxon>
        <taxon>Clostridia</taxon>
        <taxon>Eubacteriales</taxon>
        <taxon>Clostridiaceae</taxon>
        <taxon>Clostridium</taxon>
    </lineage>
</organism>
<sequence length="564" mass="62894">MILKFDVETLETDVLIIGGGTAGCFSALTLSENSNLKVLIVDKANIKRSGCLAAGVNAINAYIGEGETPESFVDYVKRDAEGIIREDLVYSIAKGLNNATKRLEDLGLPILKDENGQYIQRGKRSIKINGENIKPLLAAAVTNQENITVLNNVNIVDYLLKDDAVIGAIGFSLKENKIYAIYATKTLCATGGASGLYKPNNPIFSRHKMWYSPFNTGAGYAMGIRAGAEMTSFEMRFIALRCKDTIAPTGTIAQGIKTIQINGKGEEYVEKYGKPTTPMRLYATVMENLKGNGPCFLKTKGISKNQQEELFKAYLNMAPAQTLKWLESNTGPFYENVEIEGTEPYIVGGHTASGYWVDTDRKTTLKNLYAVGDVAGGSPKKYVSGCLVEGEIAANSIIKTIETEKILKLDHQDLKQKVQSISCYFDNVSSQHNIEEIEVAMQKIMDEYAGGISKAYMYNKAKLEIAAKGIEELLDRINTLKANSLYDLLAIFEIIDRLYICKVLIKHLEARKETRWRCYQENTDFPKKDDENWMKYVNSVYKDGEIKILFRQLVGRDKTYEHTN</sequence>
<dbReference type="InterPro" id="IPR030664">
    <property type="entry name" value="SdhA/FrdA/AprA"/>
</dbReference>
<protein>
    <submittedName>
        <fullName evidence="5">Adenylylsulfate reductase</fullName>
    </submittedName>
</protein>
<keyword evidence="1" id="KW-0285">Flavoprotein</keyword>